<reference evidence="4" key="1">
    <citation type="submission" date="2020-09" db="EMBL/GenBank/DDBJ databases">
        <title>A novel bacterium of genus Hazenella, isolated from South China Sea.</title>
        <authorList>
            <person name="Huang H."/>
            <person name="Mo K."/>
            <person name="Hu Y."/>
        </authorList>
    </citation>
    <scope>NUCLEOTIDE SEQUENCE</scope>
    <source>
        <strain evidence="4">IB182357</strain>
    </source>
</reference>
<dbReference type="InterPro" id="IPR036249">
    <property type="entry name" value="Thioredoxin-like_sf"/>
</dbReference>
<dbReference type="GO" id="GO:0016491">
    <property type="term" value="F:oxidoreductase activity"/>
    <property type="evidence" value="ECO:0007669"/>
    <property type="project" value="InterPro"/>
</dbReference>
<organism evidence="4 5">
    <name type="scientific">Polycladospora coralii</name>
    <dbReference type="NCBI Taxonomy" id="2771432"/>
    <lineage>
        <taxon>Bacteria</taxon>
        <taxon>Bacillati</taxon>
        <taxon>Bacillota</taxon>
        <taxon>Bacilli</taxon>
        <taxon>Bacillales</taxon>
        <taxon>Thermoactinomycetaceae</taxon>
        <taxon>Polycladospora</taxon>
    </lineage>
</organism>
<dbReference type="EMBL" id="JACXAH010000002">
    <property type="protein sequence ID" value="MBD1370978.1"/>
    <property type="molecule type" value="Genomic_DNA"/>
</dbReference>
<dbReference type="GO" id="GO:0016209">
    <property type="term" value="F:antioxidant activity"/>
    <property type="evidence" value="ECO:0007669"/>
    <property type="project" value="InterPro"/>
</dbReference>
<dbReference type="Gene3D" id="3.40.30.10">
    <property type="entry name" value="Glutaredoxin"/>
    <property type="match status" value="1"/>
</dbReference>
<dbReference type="PANTHER" id="PTHR42852">
    <property type="entry name" value="THIOL:DISULFIDE INTERCHANGE PROTEIN DSBE"/>
    <property type="match status" value="1"/>
</dbReference>
<dbReference type="CDD" id="cd02966">
    <property type="entry name" value="TlpA_like_family"/>
    <property type="match status" value="1"/>
</dbReference>
<evidence type="ECO:0000259" key="3">
    <source>
        <dbReference type="PROSITE" id="PS51352"/>
    </source>
</evidence>
<protein>
    <submittedName>
        <fullName evidence="4">TlpA family protein disulfide reductase</fullName>
    </submittedName>
</protein>
<dbReference type="Proteomes" id="UP000661691">
    <property type="component" value="Unassembled WGS sequence"/>
</dbReference>
<dbReference type="Pfam" id="PF00578">
    <property type="entry name" value="AhpC-TSA"/>
    <property type="match status" value="1"/>
</dbReference>
<dbReference type="RefSeq" id="WP_191139121.1">
    <property type="nucleotide sequence ID" value="NZ_JACXAG020000002.1"/>
</dbReference>
<keyword evidence="1" id="KW-1015">Disulfide bond</keyword>
<evidence type="ECO:0000313" key="4">
    <source>
        <dbReference type="EMBL" id="MBD1370978.1"/>
    </source>
</evidence>
<dbReference type="SUPFAM" id="SSF52833">
    <property type="entry name" value="Thioredoxin-like"/>
    <property type="match status" value="1"/>
</dbReference>
<dbReference type="InterPro" id="IPR013766">
    <property type="entry name" value="Thioredoxin_domain"/>
</dbReference>
<feature type="transmembrane region" description="Helical" evidence="2">
    <location>
        <begin position="68"/>
        <end position="86"/>
    </location>
</feature>
<name>A0A926RSZ0_9BACL</name>
<dbReference type="AlphaFoldDB" id="A0A926RSZ0"/>
<dbReference type="InterPro" id="IPR000866">
    <property type="entry name" value="AhpC/TSA"/>
</dbReference>
<proteinExistence type="predicted"/>
<evidence type="ECO:0000256" key="1">
    <source>
        <dbReference type="ARBA" id="ARBA00023157"/>
    </source>
</evidence>
<dbReference type="InterPro" id="IPR050553">
    <property type="entry name" value="Thioredoxin_ResA/DsbE_sf"/>
</dbReference>
<evidence type="ECO:0000256" key="2">
    <source>
        <dbReference type="SAM" id="Phobius"/>
    </source>
</evidence>
<keyword evidence="2" id="KW-1133">Transmembrane helix</keyword>
<dbReference type="PANTHER" id="PTHR42852:SF17">
    <property type="entry name" value="THIOREDOXIN-LIKE PROTEIN HI_1115"/>
    <property type="match status" value="1"/>
</dbReference>
<sequence length="246" mass="28497">MIVFDYNSKRNEPQIIYKDMDHAYQLNEPPSDKENGGFCHEKNRCDSIVIDDNQYMSGDARVKMIRTMAYLVLFAGLLGIGWLNIYKENDTSDPISMAEYLAEQQQEWQGTKAPAFTLPTLTGEQVSFDSTSSKPTIINFWTTWCAECKKEMPVFEKLYQEYGADIDFMMVNMTAEDNREQIDKYLKENRLTFPVLLDEQAKMKNAYDIPAYPTTYVIDQDNEIIALRIGALEESQLRNQIQQLLN</sequence>
<evidence type="ECO:0000313" key="5">
    <source>
        <dbReference type="Proteomes" id="UP000661691"/>
    </source>
</evidence>
<keyword evidence="2" id="KW-0472">Membrane</keyword>
<keyword evidence="2" id="KW-0812">Transmembrane</keyword>
<gene>
    <name evidence="4" type="ORF">IC620_01195</name>
</gene>
<comment type="caution">
    <text evidence="4">The sequence shown here is derived from an EMBL/GenBank/DDBJ whole genome shotgun (WGS) entry which is preliminary data.</text>
</comment>
<dbReference type="PROSITE" id="PS51352">
    <property type="entry name" value="THIOREDOXIN_2"/>
    <property type="match status" value="1"/>
</dbReference>
<keyword evidence="5" id="KW-1185">Reference proteome</keyword>
<accession>A0A926RSZ0</accession>
<feature type="domain" description="Thioredoxin" evidence="3">
    <location>
        <begin position="107"/>
        <end position="246"/>
    </location>
</feature>